<dbReference type="GO" id="GO:0004222">
    <property type="term" value="F:metalloendopeptidase activity"/>
    <property type="evidence" value="ECO:0007669"/>
    <property type="project" value="InterPro"/>
</dbReference>
<dbReference type="InterPro" id="IPR007863">
    <property type="entry name" value="Peptidase_M16_C"/>
</dbReference>
<keyword evidence="9" id="KW-1185">Reference proteome</keyword>
<dbReference type="InterPro" id="IPR050361">
    <property type="entry name" value="MPP/UQCRC_Complex"/>
</dbReference>
<evidence type="ECO:0000259" key="7">
    <source>
        <dbReference type="Pfam" id="PF05193"/>
    </source>
</evidence>
<keyword evidence="8" id="KW-0378">Hydrolase</keyword>
<name>A0A7X0DLA9_NOVIT</name>
<dbReference type="Proteomes" id="UP000544872">
    <property type="component" value="Unassembled WGS sequence"/>
</dbReference>
<dbReference type="InterPro" id="IPR011765">
    <property type="entry name" value="Pept_M16_N"/>
</dbReference>
<protein>
    <submittedName>
        <fullName evidence="8">Zinc protease</fullName>
        <ecNumber evidence="8">3.4.24.-</ecNumber>
    </submittedName>
</protein>
<feature type="compositionally biased region" description="Basic residues" evidence="5">
    <location>
        <begin position="495"/>
        <end position="505"/>
    </location>
</feature>
<evidence type="ECO:0000256" key="3">
    <source>
        <dbReference type="ARBA" id="ARBA00023049"/>
    </source>
</evidence>
<dbReference type="PROSITE" id="PS00143">
    <property type="entry name" value="INSULINASE"/>
    <property type="match status" value="1"/>
</dbReference>
<evidence type="ECO:0000256" key="4">
    <source>
        <dbReference type="RuleBase" id="RU004447"/>
    </source>
</evidence>
<evidence type="ECO:0000313" key="9">
    <source>
        <dbReference type="Proteomes" id="UP000544872"/>
    </source>
</evidence>
<organism evidence="8 9">
    <name type="scientific">Novispirillum itersonii</name>
    <name type="common">Aquaspirillum itersonii</name>
    <dbReference type="NCBI Taxonomy" id="189"/>
    <lineage>
        <taxon>Bacteria</taxon>
        <taxon>Pseudomonadati</taxon>
        <taxon>Pseudomonadota</taxon>
        <taxon>Alphaproteobacteria</taxon>
        <taxon>Rhodospirillales</taxon>
        <taxon>Novispirillaceae</taxon>
        <taxon>Novispirillum</taxon>
    </lineage>
</organism>
<feature type="region of interest" description="Disordered" evidence="5">
    <location>
        <begin position="478"/>
        <end position="505"/>
    </location>
</feature>
<dbReference type="InterPro" id="IPR001431">
    <property type="entry name" value="Pept_M16_Zn_BS"/>
</dbReference>
<gene>
    <name evidence="8" type="ORF">FHS48_001246</name>
</gene>
<dbReference type="PANTHER" id="PTHR11851:SF49">
    <property type="entry name" value="MITOCHONDRIAL-PROCESSING PEPTIDASE SUBUNIT ALPHA"/>
    <property type="match status" value="1"/>
</dbReference>
<comment type="cofactor">
    <cofactor evidence="1">
        <name>Zn(2+)</name>
        <dbReference type="ChEBI" id="CHEBI:29105"/>
    </cofactor>
</comment>
<dbReference type="EC" id="3.4.24.-" evidence="8"/>
<evidence type="ECO:0000256" key="5">
    <source>
        <dbReference type="SAM" id="MobiDB-lite"/>
    </source>
</evidence>
<dbReference type="GO" id="GO:0046872">
    <property type="term" value="F:metal ion binding"/>
    <property type="evidence" value="ECO:0007669"/>
    <property type="project" value="InterPro"/>
</dbReference>
<keyword evidence="8" id="KW-0645">Protease</keyword>
<dbReference type="EMBL" id="JACIIX010000003">
    <property type="protein sequence ID" value="MBB6209838.1"/>
    <property type="molecule type" value="Genomic_DNA"/>
</dbReference>
<evidence type="ECO:0000259" key="6">
    <source>
        <dbReference type="Pfam" id="PF00675"/>
    </source>
</evidence>
<dbReference type="PANTHER" id="PTHR11851">
    <property type="entry name" value="METALLOPROTEASE"/>
    <property type="match status" value="1"/>
</dbReference>
<dbReference type="RefSeq" id="WP_260402364.1">
    <property type="nucleotide sequence ID" value="NZ_JACIIX010000003.1"/>
</dbReference>
<dbReference type="GO" id="GO:0006508">
    <property type="term" value="P:proteolysis"/>
    <property type="evidence" value="ECO:0007669"/>
    <property type="project" value="UniProtKB-KW"/>
</dbReference>
<evidence type="ECO:0000256" key="1">
    <source>
        <dbReference type="ARBA" id="ARBA00001947"/>
    </source>
</evidence>
<sequence>MALRSPPFSRPFSPVARRAGGRVSFGLPALAVSLLALMAPAQALPGTVVPPTPMVTAAEAHPLFDAKTFTLENGLTVVVVENHRVPVVNQMVWYKVGAADEPPGKSGLAHLLEHLMFKGTAEIPPGEFSRIIARNGGQDNAFTSSDYTAYYQTIAVEHLPLLMKMEADRMRNLRLDDATVLTERDVVVEERLSRVENEPSAMLGERVDAALWGVHPYRNPVIGWANELKALTREDALEFYRRWYAPNNATLVVTGDVTVEQVKTLAEQYFGPLPRGPEITRSRPQDTGPQVQAALQMRHPRVAQPEWSWTHRAPGVTTATDRQQVLALQVLSEILGGGPVSRLYRSLVVKDKLAVGAGSRYSPLAVDEGTFTVYALPRPGVSPETVRDAVKAQIAALLANGVTEQEVLEARQRMRAGVLYARDTLQGASQAIGSALTVGSTLNDIEQWPQQINTVTQEQVMEAARLVLREEGGVSALLLPETPPAPPAAPARSKTPAKPKTGAKP</sequence>
<dbReference type="SUPFAM" id="SSF63411">
    <property type="entry name" value="LuxS/MPP-like metallohydrolase"/>
    <property type="match status" value="2"/>
</dbReference>
<dbReference type="Pfam" id="PF05193">
    <property type="entry name" value="Peptidase_M16_C"/>
    <property type="match status" value="1"/>
</dbReference>
<accession>A0A7X0DLA9</accession>
<keyword evidence="3" id="KW-0482">Metalloprotease</keyword>
<feature type="domain" description="Peptidase M16 C-terminal" evidence="7">
    <location>
        <begin position="231"/>
        <end position="413"/>
    </location>
</feature>
<feature type="domain" description="Peptidase M16 N-terminal" evidence="6">
    <location>
        <begin position="77"/>
        <end position="222"/>
    </location>
</feature>
<proteinExistence type="inferred from homology"/>
<comment type="similarity">
    <text evidence="2 4">Belongs to the peptidase M16 family.</text>
</comment>
<dbReference type="AlphaFoldDB" id="A0A7X0DLA9"/>
<comment type="caution">
    <text evidence="8">The sequence shown here is derived from an EMBL/GenBank/DDBJ whole genome shotgun (WGS) entry which is preliminary data.</text>
</comment>
<dbReference type="Pfam" id="PF00675">
    <property type="entry name" value="Peptidase_M16"/>
    <property type="match status" value="1"/>
</dbReference>
<evidence type="ECO:0000256" key="2">
    <source>
        <dbReference type="ARBA" id="ARBA00007261"/>
    </source>
</evidence>
<evidence type="ECO:0000313" key="8">
    <source>
        <dbReference type="EMBL" id="MBB6209838.1"/>
    </source>
</evidence>
<dbReference type="InterPro" id="IPR011249">
    <property type="entry name" value="Metalloenz_LuxS/M16"/>
</dbReference>
<reference evidence="8 9" key="1">
    <citation type="submission" date="2020-08" db="EMBL/GenBank/DDBJ databases">
        <title>Genomic Encyclopedia of Type Strains, Phase IV (KMG-IV): sequencing the most valuable type-strain genomes for metagenomic binning, comparative biology and taxonomic classification.</title>
        <authorList>
            <person name="Goeker M."/>
        </authorList>
    </citation>
    <scope>NUCLEOTIDE SEQUENCE [LARGE SCALE GENOMIC DNA]</scope>
    <source>
        <strain evidence="8 9">DSM 11590</strain>
    </source>
</reference>
<dbReference type="Gene3D" id="3.30.830.10">
    <property type="entry name" value="Metalloenzyme, LuxS/M16 peptidase-like"/>
    <property type="match status" value="2"/>
</dbReference>